<name>A0AA95H126_9GAMM</name>
<keyword evidence="3" id="KW-0808">Transferase</keyword>
<reference evidence="3" key="2">
    <citation type="submission" date="2023-04" db="EMBL/GenBank/DDBJ databases">
        <authorList>
            <person name="Beletskiy A.V."/>
            <person name="Mardanov A.V."/>
            <person name="Ravin N.V."/>
        </authorList>
    </citation>
    <scope>NUCLEOTIDE SEQUENCE</scope>
    <source>
        <strain evidence="3">GKL-01</strain>
    </source>
</reference>
<dbReference type="KEGG" id="tdu:QJT80_08410"/>
<dbReference type="Pfam" id="PF13439">
    <property type="entry name" value="Glyco_transf_4"/>
    <property type="match status" value="1"/>
</dbReference>
<evidence type="ECO:0000259" key="2">
    <source>
        <dbReference type="Pfam" id="PF13439"/>
    </source>
</evidence>
<accession>A0AA95H126</accession>
<keyword evidence="3" id="KW-0328">Glycosyltransferase</keyword>
<gene>
    <name evidence="3" type="ORF">QJT80_08410</name>
</gene>
<dbReference type="EMBL" id="CP124755">
    <property type="protein sequence ID" value="WGZ89532.1"/>
    <property type="molecule type" value="Genomic_DNA"/>
</dbReference>
<protein>
    <submittedName>
        <fullName evidence="3">Glycosyltransferase</fullName>
        <ecNumber evidence="3">2.4.-.-</ecNumber>
    </submittedName>
</protein>
<dbReference type="InterPro" id="IPR028098">
    <property type="entry name" value="Glyco_trans_4-like_N"/>
</dbReference>
<dbReference type="GO" id="GO:1901135">
    <property type="term" value="P:carbohydrate derivative metabolic process"/>
    <property type="evidence" value="ECO:0007669"/>
    <property type="project" value="UniProtKB-ARBA"/>
</dbReference>
<evidence type="ECO:0000313" key="3">
    <source>
        <dbReference type="EMBL" id="WGZ89532.1"/>
    </source>
</evidence>
<feature type="domain" description="Glycosyl transferase family 1" evidence="1">
    <location>
        <begin position="183"/>
        <end position="348"/>
    </location>
</feature>
<feature type="domain" description="Glycosyltransferase subfamily 4-like N-terminal" evidence="2">
    <location>
        <begin position="13"/>
        <end position="173"/>
    </location>
</feature>
<dbReference type="GO" id="GO:0016757">
    <property type="term" value="F:glycosyltransferase activity"/>
    <property type="evidence" value="ECO:0007669"/>
    <property type="project" value="UniProtKB-KW"/>
</dbReference>
<dbReference type="PANTHER" id="PTHR12526">
    <property type="entry name" value="GLYCOSYLTRANSFERASE"/>
    <property type="match status" value="1"/>
</dbReference>
<dbReference type="Gene3D" id="3.40.50.2000">
    <property type="entry name" value="Glycogen Phosphorylase B"/>
    <property type="match status" value="2"/>
</dbReference>
<evidence type="ECO:0000259" key="1">
    <source>
        <dbReference type="Pfam" id="PF00534"/>
    </source>
</evidence>
<dbReference type="Proteomes" id="UP001300672">
    <property type="component" value="Chromosome"/>
</dbReference>
<proteinExistence type="predicted"/>
<reference evidence="3" key="1">
    <citation type="journal article" date="2023" name="Int. J. Mol. Sci.">
        <title>Metagenomics Revealed a New Genus 'Candidatus Thiocaldithrix dubininis' gen. nov., sp. nov. and a New Species 'Candidatus Thiothrix putei' sp. nov. in the Family Thiotrichaceae, Some Members of Which Have Traits of Both Na+- and H+-Motive Energetics.</title>
        <authorList>
            <person name="Ravin N.V."/>
            <person name="Muntyan M.S."/>
            <person name="Smolyakov D.D."/>
            <person name="Rudenko T.S."/>
            <person name="Beletsky A.V."/>
            <person name="Mardanov A.V."/>
            <person name="Grabovich M.Y."/>
        </authorList>
    </citation>
    <scope>NUCLEOTIDE SEQUENCE</scope>
    <source>
        <strain evidence="3">GKL-01</strain>
    </source>
</reference>
<dbReference type="Pfam" id="PF00534">
    <property type="entry name" value="Glycos_transf_1"/>
    <property type="match status" value="1"/>
</dbReference>
<dbReference type="InterPro" id="IPR001296">
    <property type="entry name" value="Glyco_trans_1"/>
</dbReference>
<organism evidence="3">
    <name type="scientific">Candidatus Thiocaldithrix dubininis</name>
    <dbReference type="NCBI Taxonomy" id="3080823"/>
    <lineage>
        <taxon>Bacteria</taxon>
        <taxon>Pseudomonadati</taxon>
        <taxon>Pseudomonadota</taxon>
        <taxon>Gammaproteobacteria</taxon>
        <taxon>Thiotrichales</taxon>
        <taxon>Thiotrichaceae</taxon>
        <taxon>Candidatus Thiocaldithrix</taxon>
    </lineage>
</organism>
<sequence>MRVAFFITGLTTGGAELMLYQLIAQQPCLQNSLVIGLIGRGELVARFQQLGITVICLDLKGKHKFKNLLALYQHLKQYKPDLISTWLPHADVIGSIYAKLLHVPLIWGVHATHILSKQHSFSSRLSAWLCIHLFKSLPNAIVCCAQSTQQECARIGYPAQRLTFIANGFDTQRFKPDSNAYQQLRQQLKLSPNTLIVGHIGRFSTRKNQLGFLQAAKLMTQQLDHVQFVMLGAEVDNTTTALNQAIAELGLQGVVHLLGLQRNTAPFMAGFDLFVCNSSSEAFPLVIGEAMSCAVPCVANAVGDNAYLIADTGLTTHTNQAAEIAEAALTILKLPNEQRALLGQAARTRITQNFSLQQSSTQYLNLFQQTLNASHKATVCLSP</sequence>
<dbReference type="EC" id="2.4.-.-" evidence="3"/>
<dbReference type="AlphaFoldDB" id="A0AA95H126"/>
<dbReference type="SUPFAM" id="SSF53756">
    <property type="entry name" value="UDP-Glycosyltransferase/glycogen phosphorylase"/>
    <property type="match status" value="1"/>
</dbReference>